<protein>
    <submittedName>
        <fullName evidence="1">Uncharacterized protein</fullName>
    </submittedName>
</protein>
<comment type="caution">
    <text evidence="1">The sequence shown here is derived from an EMBL/GenBank/DDBJ whole genome shotgun (WGS) entry which is preliminary data.</text>
</comment>
<sequence length="68" mass="7794">MASTPQYQSNLNIQLLVEKILSEGQLSRQEYLQMTRAILSDYNVTEEESSQINRIFDDVQTGSLKLVD</sequence>
<name>A0A6B3NLU8_9CYAN</name>
<accession>A0A6B3NLU8</accession>
<dbReference type="EMBL" id="JAAHFQ010000582">
    <property type="protein sequence ID" value="NER30541.1"/>
    <property type="molecule type" value="Genomic_DNA"/>
</dbReference>
<reference evidence="1" key="1">
    <citation type="submission" date="2019-11" db="EMBL/GenBank/DDBJ databases">
        <title>Genomic insights into an expanded diversity of filamentous marine cyanobacteria reveals the extraordinary biosynthetic potential of Moorea and Okeania.</title>
        <authorList>
            <person name="Ferreira Leao T."/>
            <person name="Wang M."/>
            <person name="Moss N."/>
            <person name="Da Silva R."/>
            <person name="Sanders J."/>
            <person name="Nurk S."/>
            <person name="Gurevich A."/>
            <person name="Humphrey G."/>
            <person name="Reher R."/>
            <person name="Zhu Q."/>
            <person name="Belda-Ferre P."/>
            <person name="Glukhov E."/>
            <person name="Rex R."/>
            <person name="Dorrestein P.C."/>
            <person name="Knight R."/>
            <person name="Pevzner P."/>
            <person name="Gerwick W.H."/>
            <person name="Gerwick L."/>
        </authorList>
    </citation>
    <scope>NUCLEOTIDE SEQUENCE</scope>
    <source>
        <strain evidence="1">SIO1C4</strain>
    </source>
</reference>
<gene>
    <name evidence="1" type="ORF">F6J89_23715</name>
</gene>
<evidence type="ECO:0000313" key="1">
    <source>
        <dbReference type="EMBL" id="NER30541.1"/>
    </source>
</evidence>
<proteinExistence type="predicted"/>
<dbReference type="AlphaFoldDB" id="A0A6B3NLU8"/>
<organism evidence="1">
    <name type="scientific">Symploca sp. SIO1C4</name>
    <dbReference type="NCBI Taxonomy" id="2607765"/>
    <lineage>
        <taxon>Bacteria</taxon>
        <taxon>Bacillati</taxon>
        <taxon>Cyanobacteriota</taxon>
        <taxon>Cyanophyceae</taxon>
        <taxon>Coleofasciculales</taxon>
        <taxon>Coleofasciculaceae</taxon>
        <taxon>Symploca</taxon>
    </lineage>
</organism>